<protein>
    <submittedName>
        <fullName evidence="6">MerR HTH family regulatory protein</fullName>
    </submittedName>
</protein>
<dbReference type="Proteomes" id="UP000184526">
    <property type="component" value="Unassembled WGS sequence"/>
</dbReference>
<dbReference type="AlphaFoldDB" id="A0A1M5Y477"/>
<feature type="domain" description="HTH merR-type" evidence="5">
    <location>
        <begin position="13"/>
        <end position="82"/>
    </location>
</feature>
<proteinExistence type="predicted"/>
<evidence type="ECO:0000256" key="1">
    <source>
        <dbReference type="ARBA" id="ARBA00022491"/>
    </source>
</evidence>
<dbReference type="Gene3D" id="1.10.1660.10">
    <property type="match status" value="1"/>
</dbReference>
<dbReference type="EMBL" id="FQXP01000011">
    <property type="protein sequence ID" value="SHI06812.1"/>
    <property type="molecule type" value="Genomic_DNA"/>
</dbReference>
<dbReference type="InterPro" id="IPR009061">
    <property type="entry name" value="DNA-bd_dom_put_sf"/>
</dbReference>
<dbReference type="SUPFAM" id="SSF46955">
    <property type="entry name" value="Putative DNA-binding domain"/>
    <property type="match status" value="1"/>
</dbReference>
<dbReference type="GO" id="GO:0003677">
    <property type="term" value="F:DNA binding"/>
    <property type="evidence" value="ECO:0007669"/>
    <property type="project" value="UniProtKB-KW"/>
</dbReference>
<keyword evidence="1" id="KW-0678">Repressor</keyword>
<gene>
    <name evidence="6" type="ORF">SAMN02745196_02644</name>
</gene>
<dbReference type="GO" id="GO:0003700">
    <property type="term" value="F:DNA-binding transcription factor activity"/>
    <property type="evidence" value="ECO:0007669"/>
    <property type="project" value="InterPro"/>
</dbReference>
<accession>A0A1M5Y477</accession>
<keyword evidence="2" id="KW-0805">Transcription regulation</keyword>
<keyword evidence="7" id="KW-1185">Reference proteome</keyword>
<dbReference type="InterPro" id="IPR000551">
    <property type="entry name" value="MerR-type_HTH_dom"/>
</dbReference>
<evidence type="ECO:0000313" key="7">
    <source>
        <dbReference type="Proteomes" id="UP000184526"/>
    </source>
</evidence>
<keyword evidence="4" id="KW-0804">Transcription</keyword>
<evidence type="ECO:0000313" key="6">
    <source>
        <dbReference type="EMBL" id="SHI06812.1"/>
    </source>
</evidence>
<evidence type="ECO:0000256" key="3">
    <source>
        <dbReference type="ARBA" id="ARBA00023125"/>
    </source>
</evidence>
<keyword evidence="3" id="KW-0238">DNA-binding</keyword>
<name>A0A1M5Y477_9CLOT</name>
<dbReference type="Pfam" id="PF13411">
    <property type="entry name" value="MerR_1"/>
    <property type="match status" value="1"/>
</dbReference>
<dbReference type="PROSITE" id="PS50937">
    <property type="entry name" value="HTH_MERR_2"/>
    <property type="match status" value="1"/>
</dbReference>
<evidence type="ECO:0000259" key="5">
    <source>
        <dbReference type="PROSITE" id="PS50937"/>
    </source>
</evidence>
<dbReference type="PANTHER" id="PTHR30204:SF69">
    <property type="entry name" value="MERR-FAMILY TRANSCRIPTIONAL REGULATOR"/>
    <property type="match status" value="1"/>
</dbReference>
<reference evidence="6 7" key="1">
    <citation type="submission" date="2016-11" db="EMBL/GenBank/DDBJ databases">
        <authorList>
            <person name="Jaros S."/>
            <person name="Januszkiewicz K."/>
            <person name="Wedrychowicz H."/>
        </authorList>
    </citation>
    <scope>NUCLEOTIDE SEQUENCE [LARGE SCALE GENOMIC DNA]</scope>
    <source>
        <strain evidence="6 7">DSM 3089</strain>
    </source>
</reference>
<dbReference type="PANTHER" id="PTHR30204">
    <property type="entry name" value="REDOX-CYCLING DRUG-SENSING TRANSCRIPTIONAL ACTIVATOR SOXR"/>
    <property type="match status" value="1"/>
</dbReference>
<dbReference type="SMART" id="SM00422">
    <property type="entry name" value="HTH_MERR"/>
    <property type="match status" value="1"/>
</dbReference>
<evidence type="ECO:0000256" key="4">
    <source>
        <dbReference type="ARBA" id="ARBA00023163"/>
    </source>
</evidence>
<organism evidence="6 7">
    <name type="scientific">Clostridium collagenovorans DSM 3089</name>
    <dbReference type="NCBI Taxonomy" id="1121306"/>
    <lineage>
        <taxon>Bacteria</taxon>
        <taxon>Bacillati</taxon>
        <taxon>Bacillota</taxon>
        <taxon>Clostridia</taxon>
        <taxon>Eubacteriales</taxon>
        <taxon>Clostridiaceae</taxon>
        <taxon>Clostridium</taxon>
    </lineage>
</organism>
<dbReference type="STRING" id="1121306.SAMN02745196_02644"/>
<evidence type="ECO:0000256" key="2">
    <source>
        <dbReference type="ARBA" id="ARBA00023015"/>
    </source>
</evidence>
<sequence length="274" mass="32584">MTLDREKYFFTPRYTRGQVCKVFGITKDTLRHYEECSLIKPYENKKNKYKYYSIADLEILSVILFLRSIDIPIIEIPKFIECRDINEYGNFLDAQINEAINKINYWNNIKEILCYLKNTVDDYKNLSHKVRILEDITFKFKVAQFDYQNYDIEKMVPDVVSNLSLSHIIKLKIIDNSWILSNREDTTHMIVGSLCKNVQNVEKDICIHKLPVALMLTTLEPLEKIPKIITEFRESYKGDYEFEEKTYIVEHTFFNIFNQDALIRNIYLPIVAKK</sequence>
<dbReference type="RefSeq" id="WP_072832481.1">
    <property type="nucleotide sequence ID" value="NZ_FQXP01000011.1"/>
</dbReference>
<dbReference type="InterPro" id="IPR047057">
    <property type="entry name" value="MerR_fam"/>
</dbReference>